<feature type="domain" description="FYVE-type" evidence="6">
    <location>
        <begin position="115"/>
        <end position="175"/>
    </location>
</feature>
<feature type="compositionally biased region" description="Low complexity" evidence="5">
    <location>
        <begin position="1463"/>
        <end position="1480"/>
    </location>
</feature>
<sequence>MSGDRQACYTSFPRGGDHNSEDENQSTGSGSYPPASARHQQTTRPPQATSDGGGMFSWLSNLFQRSHDRPQGQGRQAPTPPAAPREAHPSRRAEAQQAPKTLPPNVHVQKNWMPDKKCKNCHQCSLPFTPFRRRHHCRMCGQIFCASCSSNFVPGKLIGESAPTRVCDYCLQLANLQDPLKPSGDSGRGAEGVLGGEWDSQAGSVGGDLDGLHGGRGNLRSGGALRRFSDSHHISTTSSLSRPRSVSGALSSSGGPGGGGGLPQTPQRGPPQLGGGPSVFRRSFGESDASMSMVGGADSSHSYSHTQETPPGMDVNRQRGFAGASSGLAGAFGSLGGPQGSGSPERSGKRQPAAGGGIFKVASDPALPHRSQQPHPKSRLLHDSGRHTPGVSSDAEADSHEEGNIPSGDTHTDADPSVDRVHQPASAPPCESVEHTSGYSLAVTPPPLPATAAVARDELAVMSEFDFEPLAPSRSQTTPSPSAAEATDGRPVSKLVPVEEEEGAGEIVMRTQRALELLSSAAYIHMEGSLACLCRLLGLPPEYERTIRDLALCCVENVLPPLSLDADLVVTKDEKDEQGGGREGGSSSFWRVVGLPSSSGGSGASQRSQVPVGALAGGLPPSVESSDRPTGGVGSSTLQVPGGQLGGKSASAKGGSWVGFLGSGQSGSSSAAGGGDGRVSGAKGDRTTKMDILENVKIKRVAGGKFEDSFYIDGVIFPGNVAHRKMPSCINNCALLLISNDIEFQRGQRKFVALDALMEQETEFVRIVSKKVRALDARLIICRRSVARLVQDALVALGVALMLNVPMKTMNRISRCTGAPILPSIDLAERAAASGLQVLGWCGGFRVVEKRKPQMEAIVVRRKKGHFKGLPLEVKIVEREAADAEGLQADRAMAIIEGCPPERGCTICLRGPPEAGVDPESPNGVLTRAKVALQWAIRLAFSLKCEMQLVSSSNGGVSPDVVLPMPHQIAPLPSHDFLPPSSSRSLPHPPEAFQKGGATPGVDVPEMPGPLSIATLLLRLRSAGVSSDSVVPVRLGVDHFVSLARENAEKLSNQREMGPGSVEGKEKETPAPPSRPTQILKPWQWIRWTAQSPLHALDLNSEGSLARLTSMVKLHDFVYASSSSAVPHQTAVEGGPVRASKKGGAGGEVSTSTGAASEGVVGGTTMNMNNMNNVDVSSGIGAPPGSTNPHINWLKLLQAGFQWKTGQGLPFQSFCVCVTDLTQCTEPTADCLVAFSDNDVTIAEYILSRCTQDPKRCPGSFMSPGSGGQTSKCRFPLMKHVMVFQHLNSRLVVSFAEQNATQAGVGEGAEFFSAGASSRAGVSADPSQQQGGHVRGSPAAMTPGASGGMLVSPSLAPSVATKAFRPPGQHPRHQGSSETRSALPSEAGFGSEPSSLEDIGDPEGGADEEEDIGGGSLDEIGNQNEWLNLNWGGALRGTQNGGAPSVSAASAASKRGDPSAALPTNGTSSSSSSTAAGAPSKNQKGEAGGREREKGLFGITTWQYCKICKKRVVGPVPLGTFGWGPGDIGLMSFAKFLELSLLNDTYVCLTGGCMHRLFRDQIRYFHHSASNLVIAMEWEHIPTYSLKSLQHQPLTNCCYPLTLPLTPSLPPLPPPLSIQQLLTMSGAMNDVMVRRVLQTRQKPSKWSALPVEIALPLPCRWDLSTLDLGPLAPSHTPPASFFQNAVIDSTAAVLMPLAEIQRRLFEGRDEALRGKTTLSLGRSGANEDSKESDRPPVPTPLGPLAKLGIDLDLVLPLFVPPPPARLTALEAHPSEFVALRKSAAETLGELISILNHLELLVCDFDVLSTCFLSRRRGTEAAAAAAELPTTLSVPQSAGLPAWRRRLGPPPVDSGLAEVSPSGAVRDLPSPTSISVGGPDISLRSQPLGGWNSNGEDQNNKLSSQQQQQQQTCLSAIHSLLKGLRDLRLRLTAVFGLLSARLVALKQFGGDSAALCILRSQLHQFAHQGRVTLQALLPLSVTAESGAKKSLTEGALPRCPDLNAIAEGRAGLGMLGRFQPPGLWPSVLARLFCQLVDSSGGARAYTESLNVPLSLQLKGAAATPVHRKESIPGPDKSPVPHATPASALISSHSTQQKQQQGAEREMAAHEASPSTSAVGGDALSGPERERGVEREKEKETAEETSSLFQPKDGLPRSKPEYRPTSSAESTKEKGVEGGVSVLQTAGSSNEAAAETLQAREGERASTPEDSDLEVPPLRRASLSSPPAAAAWSSSSSFAGAFKEGQTPLLAGQNKNVAGGGGEDPSAAVARPPEGSIPTSSPRPSSSPAHQAASLGGAADETDDSFSDLSACLEFELRESPAPAVGVVSSGEGGSGGVVTRGRVKEREARETVRKAQKGIQAIRAEQMIRSRQLLLAEESAASAPPLFPWGEGVLSSSLLPFPSPSSSNPLSTSEEGPHGSLGGLSRLRRAVSFFVLCTGEGDSPSWSDSDSVEVLEMGDGGDGDRNRERRRTRQSELTQDDEDEEAPLSPMMLRPALSKVKAGAVEGDDAVSSIADISSAAESRRCSDAQTSQQPLSKVPAERESVQTQQQILAAGANEDSQGGEAQEVEAERERRDDDLDIDDDVEVTVSINTALDKLLSSQLKAEAEGGAEVVSAAGGACAESIVCPERGIPADQIDVDCRSVNSGANLSVARMHSGGGMMTPTSAFSVSRTLLPPHGASSHTLLEASPVYSAHAGPPSDPDSSPFPPFSLRAPLGRSISSPSLLVRSDTHTHPFCPSHDSWAFASAASLLLLAESSSASPAHAHAQAVHTGPRSHSGRKWAQQTAPNGRAVPPRDGVSTRGHARTPSRDNREEIRHPSLASAAAAPLHPASQQADPKEDLGGAVEGRTLMNKRPSLHSEASFTSSAAAPSQQQQGEARGGAPMKREKEREASVSSSIPEKMETADEGDQSGVEANTAALNARFKPAAAGATSQSLPGGPSSSSPHPARDTGAGGGSVTQSLDRDRDEALFKEHVAAQAAKAETGSAGGVGTAADPLSVLRDYARRKGARGPESVSSVMSGTSSLRPPGQQPASSSTFSAAAALRIQTSPRQETNGLLSSSAVWTPGSVWLLRPCPTLYTPVSSLPIHPPPCAPAWTSAAAAAQTAPQEKSGKGKAQTQQQQQQAAASSSSSRAGGGPLPVPMAAGGGTATTVALPSLPPPPEILSRFPSSLFHLTNVLPPSLIDTAGGSAATRQQQQQNVMTVAEGPLAGLAVPAAAQREGSGLPSLLPGRKDKDKDKEGVKGAVESAGGAGDGKGGGVAPNSSSATQSVIAATFFSPQRALTAAINAAGTSFAQVLAGSGNETQPESLAVVRPENSLAAGSRAVSGGAESSLHAFSFPINPINILPPASPYLAAATQWVRGGLGGVVGGAGALPKKGAERSPITLGRRDATDAIPPVLRRDSGASSTQAASPNGGTNGGGEESQTMTTAAAVATAAACLGGDTKALGVAWHVAFSCVFSFCGPERTQERNHLGRGERNKKERTSRRERVKPAGSKDSIPIPSAAQIQEKAASLQGQNAPHENALAHDRTPQKEKERGKKEGEETNKNKDASPPQGPVSADLVPSSATSQVGSVSGPGSPKAKASNGPGLSPSPSCASLKSLPMPEAELTDPRENEKQEKAAKEKEKEKESTDDDPLLESTLTGSIPTTSVVVPVVPSRDDDRTLTGGGGLSPMPAAAELVKVAAGAETYVEGKVELEQKTKKKQKEGQVESKPENRSRALVVGARGGERENVIPLSKHFGRLEGETPVLPLSLRPLLTSLSLMSLQRWAAVTKRLQSANGPRAAVSLGHLPDCVGRLEVQVEEGDIGSVIAFCLLCAPLWDHMGTFWKATSGRTACLHGGFPFP</sequence>
<feature type="compositionally biased region" description="Acidic residues" evidence="5">
    <location>
        <begin position="1398"/>
        <end position="1412"/>
    </location>
</feature>
<dbReference type="SUPFAM" id="SSF57903">
    <property type="entry name" value="FYVE/PHD zinc finger"/>
    <property type="match status" value="1"/>
</dbReference>
<feature type="compositionally biased region" description="Polar residues" evidence="5">
    <location>
        <begin position="2180"/>
        <end position="2189"/>
    </location>
</feature>
<feature type="compositionally biased region" description="Basic and acidic residues" evidence="5">
    <location>
        <begin position="2341"/>
        <end position="2350"/>
    </location>
</feature>
<feature type="region of interest" description="Disordered" evidence="5">
    <location>
        <begin position="2519"/>
        <end position="2580"/>
    </location>
</feature>
<dbReference type="Pfam" id="PF01363">
    <property type="entry name" value="FYVE"/>
    <property type="match status" value="1"/>
</dbReference>
<feature type="compositionally biased region" description="Basic and acidic residues" evidence="5">
    <location>
        <begin position="2125"/>
        <end position="2140"/>
    </location>
</feature>
<feature type="region of interest" description="Disordered" evidence="5">
    <location>
        <begin position="3222"/>
        <end position="3265"/>
    </location>
</feature>
<accession>A0A0G4GEK6</accession>
<feature type="region of interest" description="Disordered" evidence="5">
    <location>
        <begin position="3700"/>
        <end position="3719"/>
    </location>
</feature>
<protein>
    <recommendedName>
        <fullName evidence="6">FYVE-type domain-containing protein</fullName>
    </recommendedName>
</protein>
<feature type="compositionally biased region" description="Polar residues" evidence="5">
    <location>
        <begin position="38"/>
        <end position="50"/>
    </location>
</feature>
<organism evidence="7">
    <name type="scientific">Chromera velia CCMP2878</name>
    <dbReference type="NCBI Taxonomy" id="1169474"/>
    <lineage>
        <taxon>Eukaryota</taxon>
        <taxon>Sar</taxon>
        <taxon>Alveolata</taxon>
        <taxon>Colpodellida</taxon>
        <taxon>Chromeraceae</taxon>
        <taxon>Chromera</taxon>
    </lineage>
</organism>
<dbReference type="PANTHER" id="PTHR45748:SF7">
    <property type="entry name" value="1-PHOSPHATIDYLINOSITOL 3-PHOSPHATE 5-KINASE-RELATED"/>
    <property type="match status" value="1"/>
</dbReference>
<dbReference type="Pfam" id="PF00118">
    <property type="entry name" value="Cpn60_TCP1"/>
    <property type="match status" value="1"/>
</dbReference>
<feature type="region of interest" description="Disordered" evidence="5">
    <location>
        <begin position="2399"/>
        <end position="2421"/>
    </location>
</feature>
<feature type="compositionally biased region" description="Pro residues" evidence="5">
    <location>
        <begin position="2699"/>
        <end position="2709"/>
    </location>
</feature>
<reference evidence="7" key="1">
    <citation type="submission" date="2014-11" db="EMBL/GenBank/DDBJ databases">
        <authorList>
            <person name="Otto D Thomas"/>
            <person name="Naeem Raeece"/>
        </authorList>
    </citation>
    <scope>NUCLEOTIDE SEQUENCE</scope>
</reference>
<evidence type="ECO:0000256" key="2">
    <source>
        <dbReference type="ARBA" id="ARBA00022771"/>
    </source>
</evidence>
<feature type="compositionally biased region" description="Low complexity" evidence="5">
    <location>
        <begin position="1443"/>
        <end position="1453"/>
    </location>
</feature>
<feature type="compositionally biased region" description="Low complexity" evidence="5">
    <location>
        <begin position="3034"/>
        <end position="3044"/>
    </location>
</feature>
<feature type="compositionally biased region" description="Basic and acidic residues" evidence="5">
    <location>
        <begin position="2196"/>
        <end position="2205"/>
    </location>
</feature>
<feature type="region of interest" description="Disordered" evidence="5">
    <location>
        <begin position="1131"/>
        <end position="1161"/>
    </location>
</feature>
<feature type="compositionally biased region" description="Basic and acidic residues" evidence="5">
    <location>
        <begin position="3612"/>
        <end position="3632"/>
    </location>
</feature>
<feature type="compositionally biased region" description="Basic and acidic residues" evidence="5">
    <location>
        <begin position="3470"/>
        <end position="3493"/>
    </location>
</feature>
<evidence type="ECO:0000256" key="4">
    <source>
        <dbReference type="PROSITE-ProRule" id="PRU00091"/>
    </source>
</evidence>
<feature type="compositionally biased region" description="Low complexity" evidence="5">
    <location>
        <begin position="241"/>
        <end position="253"/>
    </location>
</feature>
<feature type="compositionally biased region" description="Polar residues" evidence="5">
    <location>
        <begin position="2087"/>
        <end position="2100"/>
    </location>
</feature>
<feature type="region of interest" description="Disordered" evidence="5">
    <location>
        <begin position="2858"/>
        <end position="3056"/>
    </location>
</feature>
<dbReference type="InterPro" id="IPR017455">
    <property type="entry name" value="Znf_FYVE-rel"/>
</dbReference>
<feature type="region of interest" description="Disordered" evidence="5">
    <location>
        <begin position="3470"/>
        <end position="3653"/>
    </location>
</feature>
<dbReference type="CDD" id="cd15725">
    <property type="entry name" value="FYVE_PIKfyve_Fab1"/>
    <property type="match status" value="1"/>
</dbReference>
<feature type="region of interest" description="Disordered" evidence="5">
    <location>
        <begin position="2063"/>
        <end position="2302"/>
    </location>
</feature>
<feature type="region of interest" description="Disordered" evidence="5">
    <location>
        <begin position="1438"/>
        <end position="1492"/>
    </location>
</feature>
<feature type="compositionally biased region" description="Basic and acidic residues" evidence="5">
    <location>
        <begin position="1725"/>
        <end position="1734"/>
    </location>
</feature>
<evidence type="ECO:0000256" key="5">
    <source>
        <dbReference type="SAM" id="MobiDB-lite"/>
    </source>
</evidence>
<feature type="compositionally biased region" description="Low complexity" evidence="5">
    <location>
        <begin position="3573"/>
        <end position="3582"/>
    </location>
</feature>
<dbReference type="EMBL" id="CDMZ01001135">
    <property type="protein sequence ID" value="CEM27813.1"/>
    <property type="molecule type" value="Genomic_DNA"/>
</dbReference>
<feature type="region of interest" description="Disordered" evidence="5">
    <location>
        <begin position="1"/>
        <end position="105"/>
    </location>
</feature>
<dbReference type="InterPro" id="IPR000306">
    <property type="entry name" value="Znf_FYVE"/>
</dbReference>
<dbReference type="PROSITE" id="PS50178">
    <property type="entry name" value="ZF_FYVE"/>
    <property type="match status" value="1"/>
</dbReference>
<dbReference type="InterPro" id="IPR002423">
    <property type="entry name" value="Cpn60/GroEL/TCP-1"/>
</dbReference>
<feature type="region of interest" description="Disordered" evidence="5">
    <location>
        <begin position="3380"/>
        <end position="3428"/>
    </location>
</feature>
<gene>
    <name evidence="7" type="ORF">Cvel_21531</name>
</gene>
<feature type="region of interest" description="Disordered" evidence="5">
    <location>
        <begin position="978"/>
        <end position="1004"/>
    </location>
</feature>
<dbReference type="VEuPathDB" id="CryptoDB:Cvel_21531"/>
<feature type="compositionally biased region" description="Basic and acidic residues" evidence="5">
    <location>
        <begin position="3232"/>
        <end position="3243"/>
    </location>
</feature>
<feature type="region of interest" description="Disordered" evidence="5">
    <location>
        <begin position="178"/>
        <end position="444"/>
    </location>
</feature>
<feature type="compositionally biased region" description="Low complexity" evidence="5">
    <location>
        <begin position="2399"/>
        <end position="2412"/>
    </location>
</feature>
<dbReference type="InterPro" id="IPR011011">
    <property type="entry name" value="Znf_FYVE_PHD"/>
</dbReference>
<feature type="compositionally biased region" description="Low complexity" evidence="5">
    <location>
        <begin position="320"/>
        <end position="332"/>
    </location>
</feature>
<dbReference type="Gene3D" id="3.30.40.10">
    <property type="entry name" value="Zinc/RING finger domain, C3HC4 (zinc finger)"/>
    <property type="match status" value="1"/>
</dbReference>
<feature type="compositionally biased region" description="Basic and acidic residues" evidence="5">
    <location>
        <begin position="85"/>
        <end position="94"/>
    </location>
</feature>
<feature type="compositionally biased region" description="Low complexity" evidence="5">
    <location>
        <begin position="3015"/>
        <end position="3025"/>
    </location>
</feature>
<dbReference type="Gene3D" id="3.50.7.10">
    <property type="entry name" value="GroEL"/>
    <property type="match status" value="1"/>
</dbReference>
<dbReference type="SMART" id="SM00064">
    <property type="entry name" value="FYVE"/>
    <property type="match status" value="1"/>
</dbReference>
<feature type="region of interest" description="Disordered" evidence="5">
    <location>
        <begin position="597"/>
        <end position="651"/>
    </location>
</feature>
<name>A0A0G4GEK6_9ALVE</name>
<feature type="compositionally biased region" description="Polar residues" evidence="5">
    <location>
        <begin position="3406"/>
        <end position="3417"/>
    </location>
</feature>
<feature type="region of interest" description="Disordered" evidence="5">
    <location>
        <begin position="1850"/>
        <end position="1906"/>
    </location>
</feature>
<dbReference type="InterPro" id="IPR013083">
    <property type="entry name" value="Znf_RING/FYVE/PHD"/>
</dbReference>
<dbReference type="SUPFAM" id="SSF52029">
    <property type="entry name" value="GroEL apical domain-like"/>
    <property type="match status" value="1"/>
</dbReference>
<proteinExistence type="predicted"/>
<feature type="compositionally biased region" description="Basic and acidic residues" evidence="5">
    <location>
        <begin position="410"/>
        <end position="422"/>
    </location>
</feature>
<feature type="compositionally biased region" description="Polar residues" evidence="5">
    <location>
        <begin position="1890"/>
        <end position="1903"/>
    </location>
</feature>
<dbReference type="InterPro" id="IPR027409">
    <property type="entry name" value="GroEL-like_apical_dom_sf"/>
</dbReference>
<feature type="compositionally biased region" description="Low complexity" evidence="5">
    <location>
        <begin position="2862"/>
        <end position="2876"/>
    </location>
</feature>
<evidence type="ECO:0000259" key="6">
    <source>
        <dbReference type="PROSITE" id="PS50178"/>
    </source>
</evidence>
<feature type="compositionally biased region" description="Basic and acidic residues" evidence="5">
    <location>
        <begin position="3526"/>
        <end position="3552"/>
    </location>
</feature>
<dbReference type="PANTHER" id="PTHR45748">
    <property type="entry name" value="1-PHOSPHATIDYLINOSITOL 3-PHOSPHATE 5-KINASE-RELATED"/>
    <property type="match status" value="1"/>
</dbReference>
<feature type="compositionally biased region" description="Basic and acidic residues" evidence="5">
    <location>
        <begin position="2808"/>
        <end position="2818"/>
    </location>
</feature>
<keyword evidence="1" id="KW-0479">Metal-binding</keyword>
<keyword evidence="3" id="KW-0862">Zinc</keyword>
<feature type="region of interest" description="Disordered" evidence="5">
    <location>
        <begin position="2440"/>
        <end position="2492"/>
    </location>
</feature>
<keyword evidence="2 4" id="KW-0863">Zinc-finger</keyword>
<feature type="region of interest" description="Disordered" evidence="5">
    <location>
        <begin position="1716"/>
        <end position="1741"/>
    </location>
</feature>
<feature type="compositionally biased region" description="Low complexity" evidence="5">
    <location>
        <begin position="2934"/>
        <end position="2947"/>
    </location>
</feature>
<evidence type="ECO:0000313" key="7">
    <source>
        <dbReference type="EMBL" id="CEM27813.1"/>
    </source>
</evidence>
<feature type="compositionally biased region" description="Gly residues" evidence="5">
    <location>
        <begin position="3251"/>
        <end position="3261"/>
    </location>
</feature>
<feature type="compositionally biased region" description="Low complexity" evidence="5">
    <location>
        <begin position="2819"/>
        <end position="2836"/>
    </location>
</feature>
<feature type="compositionally biased region" description="Low complexity" evidence="5">
    <location>
        <begin position="2274"/>
        <end position="2292"/>
    </location>
</feature>
<feature type="compositionally biased region" description="Basic and acidic residues" evidence="5">
    <location>
        <begin position="2963"/>
        <end position="2976"/>
    </location>
</feature>
<feature type="compositionally biased region" description="Low complexity" evidence="5">
    <location>
        <begin position="2214"/>
        <end position="2235"/>
    </location>
</feature>
<feature type="region of interest" description="Disordered" evidence="5">
    <location>
        <begin position="2692"/>
        <end position="2712"/>
    </location>
</feature>
<feature type="compositionally biased region" description="Gly residues" evidence="5">
    <location>
        <begin position="204"/>
        <end position="217"/>
    </location>
</feature>
<feature type="compositionally biased region" description="Polar residues" evidence="5">
    <location>
        <begin position="3047"/>
        <end position="3056"/>
    </location>
</feature>
<feature type="region of interest" description="Disordered" evidence="5">
    <location>
        <begin position="3100"/>
        <end position="3157"/>
    </location>
</feature>
<evidence type="ECO:0000256" key="3">
    <source>
        <dbReference type="ARBA" id="ARBA00022833"/>
    </source>
</evidence>
<feature type="compositionally biased region" description="Low complexity" evidence="5">
    <location>
        <begin position="3115"/>
        <end position="3134"/>
    </location>
</feature>
<feature type="region of interest" description="Disordered" evidence="5">
    <location>
        <begin position="2763"/>
        <end position="2843"/>
    </location>
</feature>
<evidence type="ECO:0000256" key="1">
    <source>
        <dbReference type="ARBA" id="ARBA00022723"/>
    </source>
</evidence>
<feature type="region of interest" description="Disordered" evidence="5">
    <location>
        <begin position="468"/>
        <end position="495"/>
    </location>
</feature>
<feature type="region of interest" description="Disordered" evidence="5">
    <location>
        <begin position="1050"/>
        <end position="1077"/>
    </location>
</feature>
<feature type="region of interest" description="Disordered" evidence="5">
    <location>
        <begin position="573"/>
        <end position="592"/>
    </location>
</feature>
<feature type="region of interest" description="Disordered" evidence="5">
    <location>
        <begin position="1319"/>
        <end position="1421"/>
    </location>
</feature>
<dbReference type="GO" id="GO:0005524">
    <property type="term" value="F:ATP binding"/>
    <property type="evidence" value="ECO:0007669"/>
    <property type="project" value="InterPro"/>
</dbReference>
<feature type="compositionally biased region" description="Polar residues" evidence="5">
    <location>
        <begin position="299"/>
        <end position="309"/>
    </location>
</feature>
<feature type="region of interest" description="Disordered" evidence="5">
    <location>
        <begin position="2322"/>
        <end position="2350"/>
    </location>
</feature>
<dbReference type="GO" id="GO:0008270">
    <property type="term" value="F:zinc ion binding"/>
    <property type="evidence" value="ECO:0007669"/>
    <property type="project" value="UniProtKB-KW"/>
</dbReference>
<feature type="compositionally biased region" description="Basic and acidic residues" evidence="5">
    <location>
        <begin position="1483"/>
        <end position="1492"/>
    </location>
</feature>
<feature type="compositionally biased region" description="Gly residues" evidence="5">
    <location>
        <begin position="186"/>
        <end position="195"/>
    </location>
</feature>